<keyword evidence="1" id="KW-0732">Signal</keyword>
<dbReference type="AlphaFoldDB" id="A0A1V6LVE2"/>
<reference evidence="2 3" key="1">
    <citation type="submission" date="2016-12" db="EMBL/GenBank/DDBJ databases">
        <authorList>
            <person name="Song W.-J."/>
            <person name="Kurnit D.M."/>
        </authorList>
    </citation>
    <scope>NUCLEOTIDE SEQUENCE [LARGE SCALE GENOMIC DNA]</scope>
    <source>
        <strain evidence="2 3">HSG9</strain>
    </source>
</reference>
<dbReference type="SUPFAM" id="SSF54427">
    <property type="entry name" value="NTF2-like"/>
    <property type="match status" value="1"/>
</dbReference>
<dbReference type="OrthoDB" id="9792284at2"/>
<evidence type="ECO:0008006" key="4">
    <source>
        <dbReference type="Google" id="ProtNLM"/>
    </source>
</evidence>
<feature type="signal peptide" evidence="1">
    <location>
        <begin position="1"/>
        <end position="23"/>
    </location>
</feature>
<feature type="chain" id="PRO_5012912521" description="Dehydrogenase" evidence="1">
    <location>
        <begin position="24"/>
        <end position="142"/>
    </location>
</feature>
<dbReference type="Proteomes" id="UP000191680">
    <property type="component" value="Unassembled WGS sequence"/>
</dbReference>
<comment type="caution">
    <text evidence="2">The sequence shown here is derived from an EMBL/GenBank/DDBJ whole genome shotgun (WGS) entry which is preliminary data.</text>
</comment>
<proteinExistence type="predicted"/>
<sequence length="142" mass="16025">MKKVCIVLTLFISILSFGQNEVAAITTTLNLYLEGSSYNYPEKITEAFYKDAPLFLSKPDQEIWLVSPEAYAGFYENKEKGAYNGRATKVLSIEVLNDIALAKAEIYFEKTKDIYVDIFLLKKLSGTWKIISKAASNTTRSE</sequence>
<dbReference type="Gene3D" id="3.10.450.50">
    <property type="match status" value="1"/>
</dbReference>
<name>A0A1V6LVE2_9FLAO</name>
<dbReference type="InterPro" id="IPR032710">
    <property type="entry name" value="NTF2-like_dom_sf"/>
</dbReference>
<organism evidence="2 3">
    <name type="scientific">Croceivirga radicis</name>
    <dbReference type="NCBI Taxonomy" id="1929488"/>
    <lineage>
        <taxon>Bacteria</taxon>
        <taxon>Pseudomonadati</taxon>
        <taxon>Bacteroidota</taxon>
        <taxon>Flavobacteriia</taxon>
        <taxon>Flavobacteriales</taxon>
        <taxon>Flavobacteriaceae</taxon>
        <taxon>Croceivirga</taxon>
    </lineage>
</organism>
<dbReference type="EMBL" id="MTBC01000001">
    <property type="protein sequence ID" value="OQD44140.1"/>
    <property type="molecule type" value="Genomic_DNA"/>
</dbReference>
<evidence type="ECO:0000313" key="3">
    <source>
        <dbReference type="Proteomes" id="UP000191680"/>
    </source>
</evidence>
<dbReference type="InterPro" id="IPR039437">
    <property type="entry name" value="FrzH/put_lumazine-bd"/>
</dbReference>
<evidence type="ECO:0000256" key="1">
    <source>
        <dbReference type="SAM" id="SignalP"/>
    </source>
</evidence>
<keyword evidence="3" id="KW-1185">Reference proteome</keyword>
<accession>A0A1V6LVE2</accession>
<protein>
    <recommendedName>
        <fullName evidence="4">Dehydrogenase</fullName>
    </recommendedName>
</protein>
<gene>
    <name evidence="2" type="ORF">BUL40_00885</name>
</gene>
<evidence type="ECO:0000313" key="2">
    <source>
        <dbReference type="EMBL" id="OQD44140.1"/>
    </source>
</evidence>
<dbReference type="RefSeq" id="WP_080317704.1">
    <property type="nucleotide sequence ID" value="NZ_MTBC01000001.1"/>
</dbReference>
<dbReference type="Pfam" id="PF12893">
    <property type="entry name" value="Lumazine_bd_2"/>
    <property type="match status" value="1"/>
</dbReference>